<organism evidence="14 15">
    <name type="scientific">Parabacteroides gordonii MS-1 = DSM 23371</name>
    <dbReference type="NCBI Taxonomy" id="1203610"/>
    <lineage>
        <taxon>Bacteria</taxon>
        <taxon>Pseudomonadati</taxon>
        <taxon>Bacteroidota</taxon>
        <taxon>Bacteroidia</taxon>
        <taxon>Bacteroidales</taxon>
        <taxon>Tannerellaceae</taxon>
        <taxon>Parabacteroides</taxon>
    </lineage>
</organism>
<evidence type="ECO:0000256" key="9">
    <source>
        <dbReference type="ARBA" id="ARBA00023136"/>
    </source>
</evidence>
<evidence type="ECO:0000256" key="2">
    <source>
        <dbReference type="ARBA" id="ARBA00022448"/>
    </source>
</evidence>
<name>A0A0F5J927_9BACT</name>
<evidence type="ECO:0000256" key="6">
    <source>
        <dbReference type="ARBA" id="ARBA00023004"/>
    </source>
</evidence>
<dbReference type="PANTHER" id="PTHR32552">
    <property type="entry name" value="FERRICHROME IRON RECEPTOR-RELATED"/>
    <property type="match status" value="1"/>
</dbReference>
<dbReference type="STRING" id="1203610.HMPREF1536_03493"/>
<evidence type="ECO:0000256" key="5">
    <source>
        <dbReference type="ARBA" id="ARBA00022692"/>
    </source>
</evidence>
<sequence>MLKNLKPVSLVLIAGALSFSGNVYADLTPSKQSTGISQQSGRLTGVVEDDFGPVAGASIVVKGTTNGTITDMEGNFTLEGVQNGTTIQISFIGYATQEIRYTGQSSLRIKLKEDSQALDEVVVTALGMKRETKALGYAVTELKGEELLNNAINPVSALQGKVAGVEIAGSDGGMFGATKIQIRGASTLGKNNQPIYVVDGVILDNAIRDGDADWTAHNYDYGNELKNLNPDDFETVSVLKGAAATALYGSRGLNGAVVITTKSGKGKQGIGVNVSQTFGIDHMFKQPKLQNKYGRGQYTGNVGYGETDANGNYYLYDNIGQFNLNSAGDPTLRDGTGRHWGPAFDGRNIENYDYSTIAYSPVENNFKDAYNLGFNSNTNVSVSGSSEKTSFYTSLSYKYASGTLPNNSFDRTSFLAKASHKITDKVEVEASISFANSNPKNAQPNIGELFVDGTWGRTYDTNYFRKRYKGSHGGLASSNYSDEYGSNPGRDTWWNIYENDYSQKETSVRPTLVLNVELTDWMKFRAEGNYNYYYRRYESKQPGTGYANTNSGYYGMGLYSKEQTNLNAAFTFNKSVGDFTFGGFIRGEYFNNIQQTMAENTNGGLVVPNQYFIANSINTPSYSGAIEGEKRMLSLSFQASASWKDQLFLDVTGRNDWSSALVYSDAHGNYSYFYPSVSASWLAHETFRDQLPEWISFAKLRGSWAQVGNDTDAYTINSAYSLLTAQLQGGTNVYALSIPTTAYSTNLKPERKNAWEIGLDWRFLSNRIGIDATYYKENTKNQIMSISVPSISGISSQYINAGNIENKGLEIALNTIPFKNKDWEWGLNFTYTKNNNKIIELHPNVADYITLSGEVAYGNYRVGSVAKVGESYGVLMSDSKPKIDEKTGLPVLNATSYYGGDRGMHAMYYQRSGEAEVIGSMVPDFLGSVSTSLTYKNWSLRALLDMRFGGYVASYANRYGLAYGFTESSLKWRDSENGGMTYTSIWDGQTYHDGLIPVGLIEGGTSIPLPNGTSYIVADGGETYQALHDKGLVDPQHASAWHYWNNAWSTGTVNDDWVKKLNYIALREITVSYRMPNKIAHKLGAQHLNLSVSGRNLGYLLNTMPNKINPESVRGTSASEFRIRSFNGLTANYTFTINVGF</sequence>
<keyword evidence="12" id="KW-0732">Signal</keyword>
<keyword evidence="8" id="KW-0798">TonB box</keyword>
<gene>
    <name evidence="14" type="ORF">HMPREF1536_03493</name>
</gene>
<dbReference type="RefSeq" id="WP_028726851.1">
    <property type="nucleotide sequence ID" value="NZ_AUAE01000010.1"/>
</dbReference>
<evidence type="ECO:0000313" key="14">
    <source>
        <dbReference type="EMBL" id="KKB53912.1"/>
    </source>
</evidence>
<evidence type="ECO:0000256" key="3">
    <source>
        <dbReference type="ARBA" id="ARBA00022452"/>
    </source>
</evidence>
<keyword evidence="3 11" id="KW-1134">Transmembrane beta strand</keyword>
<feature type="signal peptide" evidence="12">
    <location>
        <begin position="1"/>
        <end position="25"/>
    </location>
</feature>
<evidence type="ECO:0000256" key="11">
    <source>
        <dbReference type="PROSITE-ProRule" id="PRU01360"/>
    </source>
</evidence>
<evidence type="ECO:0000256" key="10">
    <source>
        <dbReference type="ARBA" id="ARBA00023237"/>
    </source>
</evidence>
<dbReference type="Pfam" id="PF13715">
    <property type="entry name" value="CarbopepD_reg_2"/>
    <property type="match status" value="1"/>
</dbReference>
<feature type="chain" id="PRO_5002488896" evidence="12">
    <location>
        <begin position="26"/>
        <end position="1141"/>
    </location>
</feature>
<dbReference type="NCBIfam" id="TIGR04056">
    <property type="entry name" value="OMP_RagA_SusC"/>
    <property type="match status" value="1"/>
</dbReference>
<evidence type="ECO:0000256" key="12">
    <source>
        <dbReference type="SAM" id="SignalP"/>
    </source>
</evidence>
<evidence type="ECO:0000313" key="15">
    <source>
        <dbReference type="Proteomes" id="UP000033035"/>
    </source>
</evidence>
<dbReference type="Pfam" id="PF07715">
    <property type="entry name" value="Plug"/>
    <property type="match status" value="1"/>
</dbReference>
<dbReference type="PANTHER" id="PTHR32552:SF81">
    <property type="entry name" value="TONB-DEPENDENT OUTER MEMBRANE RECEPTOR"/>
    <property type="match status" value="1"/>
</dbReference>
<dbReference type="InterPro" id="IPR023997">
    <property type="entry name" value="TonB-dep_OMP_SusC/RagA_CS"/>
</dbReference>
<reference evidence="14 15" key="1">
    <citation type="submission" date="2013-04" db="EMBL/GenBank/DDBJ databases">
        <title>The Genome Sequence of Parabacteroides gordonii DSM 23371.</title>
        <authorList>
            <consortium name="The Broad Institute Genomics Platform"/>
            <person name="Earl A."/>
            <person name="Ward D."/>
            <person name="Feldgarden M."/>
            <person name="Gevers D."/>
            <person name="Martens E."/>
            <person name="Sakamoto M."/>
            <person name="Benno Y."/>
            <person name="Suzuki N."/>
            <person name="Matsunaga N."/>
            <person name="Koshihara K."/>
            <person name="Seki M."/>
            <person name="Komiya H."/>
            <person name="Walker B."/>
            <person name="Young S."/>
            <person name="Zeng Q."/>
            <person name="Gargeya S."/>
            <person name="Fitzgerald M."/>
            <person name="Haas B."/>
            <person name="Abouelleil A."/>
            <person name="Allen A.W."/>
            <person name="Alvarado L."/>
            <person name="Arachchi H.M."/>
            <person name="Berlin A.M."/>
            <person name="Chapman S.B."/>
            <person name="Gainer-Dewar J."/>
            <person name="Goldberg J."/>
            <person name="Griggs A."/>
            <person name="Gujja S."/>
            <person name="Hansen M."/>
            <person name="Howarth C."/>
            <person name="Imamovic A."/>
            <person name="Ireland A."/>
            <person name="Larimer J."/>
            <person name="McCowan C."/>
            <person name="Murphy C."/>
            <person name="Pearson M."/>
            <person name="Poon T.W."/>
            <person name="Priest M."/>
            <person name="Roberts A."/>
            <person name="Saif S."/>
            <person name="Shea T."/>
            <person name="Sisk P."/>
            <person name="Sykes S."/>
            <person name="Wortman J."/>
            <person name="Nusbaum C."/>
            <person name="Birren B."/>
        </authorList>
    </citation>
    <scope>NUCLEOTIDE SEQUENCE [LARGE SCALE GENOMIC DNA]</scope>
    <source>
        <strain evidence="14 15">MS-1</strain>
    </source>
</reference>
<keyword evidence="4" id="KW-0410">Iron transport</keyword>
<comment type="similarity">
    <text evidence="11">Belongs to the TonB-dependent receptor family.</text>
</comment>
<dbReference type="SUPFAM" id="SSF49464">
    <property type="entry name" value="Carboxypeptidase regulatory domain-like"/>
    <property type="match status" value="1"/>
</dbReference>
<dbReference type="HOGENOM" id="CLU_004317_2_1_10"/>
<evidence type="ECO:0000256" key="1">
    <source>
        <dbReference type="ARBA" id="ARBA00004571"/>
    </source>
</evidence>
<dbReference type="PROSITE" id="PS52016">
    <property type="entry name" value="TONB_DEPENDENT_REC_3"/>
    <property type="match status" value="1"/>
</dbReference>
<accession>A0A0F5J927</accession>
<dbReference type="GO" id="GO:0006826">
    <property type="term" value="P:iron ion transport"/>
    <property type="evidence" value="ECO:0007669"/>
    <property type="project" value="UniProtKB-KW"/>
</dbReference>
<dbReference type="EMBL" id="AQHW01000017">
    <property type="protein sequence ID" value="KKB53912.1"/>
    <property type="molecule type" value="Genomic_DNA"/>
</dbReference>
<keyword evidence="7" id="KW-0406">Ion transport</keyword>
<keyword evidence="10 11" id="KW-0998">Cell outer membrane</keyword>
<dbReference type="InterPro" id="IPR023996">
    <property type="entry name" value="TonB-dep_OMP_SusC/RagA"/>
</dbReference>
<dbReference type="Proteomes" id="UP000033035">
    <property type="component" value="Unassembled WGS sequence"/>
</dbReference>
<dbReference type="AlphaFoldDB" id="A0A0F5J927"/>
<keyword evidence="15" id="KW-1185">Reference proteome</keyword>
<evidence type="ECO:0000256" key="7">
    <source>
        <dbReference type="ARBA" id="ARBA00023065"/>
    </source>
</evidence>
<dbReference type="SUPFAM" id="SSF56935">
    <property type="entry name" value="Porins"/>
    <property type="match status" value="1"/>
</dbReference>
<comment type="caution">
    <text evidence="14">The sequence shown here is derived from an EMBL/GenBank/DDBJ whole genome shotgun (WGS) entry which is preliminary data.</text>
</comment>
<evidence type="ECO:0000256" key="8">
    <source>
        <dbReference type="ARBA" id="ARBA00023077"/>
    </source>
</evidence>
<dbReference type="PATRIC" id="fig|1203610.3.peg.3559"/>
<keyword evidence="2 11" id="KW-0813">Transport</keyword>
<dbReference type="Gene3D" id="2.60.40.1120">
    <property type="entry name" value="Carboxypeptidase-like, regulatory domain"/>
    <property type="match status" value="1"/>
</dbReference>
<dbReference type="InterPro" id="IPR012910">
    <property type="entry name" value="Plug_dom"/>
</dbReference>
<dbReference type="GO" id="GO:0009279">
    <property type="term" value="C:cell outer membrane"/>
    <property type="evidence" value="ECO:0007669"/>
    <property type="project" value="UniProtKB-SubCell"/>
</dbReference>
<evidence type="ECO:0000259" key="13">
    <source>
        <dbReference type="Pfam" id="PF07715"/>
    </source>
</evidence>
<protein>
    <submittedName>
        <fullName evidence="14">SusC/RagA family TonB-linked outer membrane protein</fullName>
    </submittedName>
</protein>
<feature type="domain" description="TonB-dependent receptor plug" evidence="13">
    <location>
        <begin position="136"/>
        <end position="256"/>
    </location>
</feature>
<keyword evidence="6" id="KW-0408">Iron</keyword>
<dbReference type="Gene3D" id="2.40.170.20">
    <property type="entry name" value="TonB-dependent receptor, beta-barrel domain"/>
    <property type="match status" value="1"/>
</dbReference>
<dbReference type="InterPro" id="IPR036942">
    <property type="entry name" value="Beta-barrel_TonB_sf"/>
</dbReference>
<dbReference type="InterPro" id="IPR037066">
    <property type="entry name" value="Plug_dom_sf"/>
</dbReference>
<evidence type="ECO:0000256" key="4">
    <source>
        <dbReference type="ARBA" id="ARBA00022496"/>
    </source>
</evidence>
<keyword evidence="5 11" id="KW-0812">Transmembrane</keyword>
<dbReference type="InterPro" id="IPR008969">
    <property type="entry name" value="CarboxyPept-like_regulatory"/>
</dbReference>
<dbReference type="NCBIfam" id="TIGR04057">
    <property type="entry name" value="SusC_RagA_signa"/>
    <property type="match status" value="1"/>
</dbReference>
<dbReference type="Gene3D" id="2.170.130.10">
    <property type="entry name" value="TonB-dependent receptor, plug domain"/>
    <property type="match status" value="1"/>
</dbReference>
<comment type="subcellular location">
    <subcellularLocation>
        <location evidence="1 11">Cell outer membrane</location>
        <topology evidence="1 11">Multi-pass membrane protein</topology>
    </subcellularLocation>
</comment>
<dbReference type="InterPro" id="IPR039426">
    <property type="entry name" value="TonB-dep_rcpt-like"/>
</dbReference>
<keyword evidence="9 11" id="KW-0472">Membrane</keyword>
<proteinExistence type="inferred from homology"/>